<dbReference type="AlphaFoldDB" id="A0A182C837"/>
<evidence type="ECO:0008006" key="3">
    <source>
        <dbReference type="Google" id="ProtNLM"/>
    </source>
</evidence>
<dbReference type="InterPro" id="IPR008928">
    <property type="entry name" value="6-hairpin_glycosidase_sf"/>
</dbReference>
<reference evidence="1 2" key="1">
    <citation type="submission" date="2014-02" db="EMBL/GenBank/DDBJ databases">
        <title>Kosmotoga genome sequencing.</title>
        <authorList>
            <person name="Pollo S.M."/>
            <person name="Charchuk R."/>
            <person name="Nesbo C.L."/>
        </authorList>
    </citation>
    <scope>NUCLEOTIDE SEQUENCE [LARGE SCALE GENOMIC DNA]</scope>
    <source>
        <strain evidence="1 2">S304</strain>
    </source>
</reference>
<comment type="caution">
    <text evidence="1">The sequence shown here is derived from an EMBL/GenBank/DDBJ whole genome shotgun (WGS) entry which is preliminary data.</text>
</comment>
<evidence type="ECO:0000313" key="2">
    <source>
        <dbReference type="Proteomes" id="UP000077339"/>
    </source>
</evidence>
<dbReference type="STRING" id="1453497.AT15_03740"/>
<dbReference type="OrthoDB" id="38684at2"/>
<dbReference type="PATRIC" id="fig|1453497.3.peg.741"/>
<protein>
    <recommendedName>
        <fullName evidence="3">Cellobiose phosphorylase</fullName>
    </recommendedName>
</protein>
<dbReference type="RefSeq" id="WP_068345671.1">
    <property type="nucleotide sequence ID" value="NZ_JFHK01000002.1"/>
</dbReference>
<keyword evidence="2" id="KW-1185">Reference proteome</keyword>
<organism evidence="1 2">
    <name type="scientific">Kosmotoga arenicorallina S304</name>
    <dbReference type="NCBI Taxonomy" id="1453497"/>
    <lineage>
        <taxon>Bacteria</taxon>
        <taxon>Thermotogati</taxon>
        <taxon>Thermotogota</taxon>
        <taxon>Thermotogae</taxon>
        <taxon>Kosmotogales</taxon>
        <taxon>Kosmotogaceae</taxon>
        <taxon>Kosmotoga</taxon>
    </lineage>
</organism>
<name>A0A182C837_9BACT</name>
<gene>
    <name evidence="1" type="ORF">AT15_03740</name>
</gene>
<dbReference type="Proteomes" id="UP000077339">
    <property type="component" value="Unassembled WGS sequence"/>
</dbReference>
<sequence length="1075" mass="125076">MASNNKYYFDKKDRFVIDDYNHSKPFSSFLPGIAGKKGIPMWVFYVNRGQCIASFGINNKDNPIMEFFPAFRAYMNVEILGFRTFIKERNSIYEPFTTKAAKGISQRMHIGTKELEIWEQSTETGIETRVLYYTLPMEKIAALIRKTTIRNISGFVKNLEILDGLPSILPFGMNDYGIKHVGNTLRAWMDVYNLKSKVPVFKLRSSAEDTVNVSEFEEGNFYLSLKSHNGKSELVMPIVDPNLVFGMRTSMNFPEAFSKESLEKIMQKKQITSNKIPGAFSPVITHLMPGEEVSIYSVIGHAPDISIIHEYTNKFMEESYFTSKYREGNALIEEIVNDVYTRTSSKLFDKYCQQTYLDNLLRGGYPLVFSKGKKVYHIYSRKHGDLERDYNYFVLLPEYYSSGNGNYRDINQNRREEVFFNPEVERYNIKFFTNLIQADGYNPLVINGVKYYITPENLTLLDDMIENSEDTEKLKGFLIKGYFTPGKVASLIERKNIKLKVPEDEFIRKLIEISEEEVDAVHGEGYWTDHWTYNLDLIESYLEVYPENKKELLFDDCDYTYYDNAMVVLPRSRRYVLVDEKHKKIRQYNSLIKDPEKEKLIESREIQKNIMRQDHSKGEIFRTNLITKLINLAAIKFATLDPYGMGIEMEAGKPGWYDALNGLPGLFGSSVAEAFELSRLLGFLVKALREFSSEKIPLPKEVLWLINELEKSIEAYENSSDDTRDHQFWETISNIREKYRSEIRLGFDGKTVPAGAIDISRILNRFNKKLIHRLNKAIEENNGIMPTYFYYEPEAFEVLGNPSDSGEKNVRILRFTQRKMPLFLEGIVRGFKAYDDKDFLKNVYIKVKNSGLFDKELKMYKVNASLENETIEIGRARAFTPGWLENESIWLHMEYKYMLELLKRGLYEEFYEDFENVLIPFMKPDVYGRSPLENSSFIASSANPDRSIIGTGFVARLSGSTAEFLSIWKLMFVGKEPFRYENGKLTLTFRPKLPGWLFDEEGKVSFKFLGRYNVTYHNPDKINTFVEEKLDTSKWKIYIRDTNGKEYELNGNIIEEPYSRMIRDGKAKEINVHIS</sequence>
<evidence type="ECO:0000313" key="1">
    <source>
        <dbReference type="EMBL" id="OAA31948.1"/>
    </source>
</evidence>
<accession>A0A182C837</accession>
<proteinExistence type="predicted"/>
<dbReference type="EMBL" id="JFHK01000002">
    <property type="protein sequence ID" value="OAA31948.1"/>
    <property type="molecule type" value="Genomic_DNA"/>
</dbReference>
<dbReference type="SUPFAM" id="SSF48208">
    <property type="entry name" value="Six-hairpin glycosidases"/>
    <property type="match status" value="1"/>
</dbReference>
<dbReference type="GO" id="GO:0005975">
    <property type="term" value="P:carbohydrate metabolic process"/>
    <property type="evidence" value="ECO:0007669"/>
    <property type="project" value="InterPro"/>
</dbReference>